<proteinExistence type="predicted"/>
<reference evidence="1" key="2">
    <citation type="submission" date="2022-06" db="UniProtKB">
        <authorList>
            <consortium name="EnsemblMetazoa"/>
        </authorList>
    </citation>
    <scope>IDENTIFICATION</scope>
    <source>
        <strain evidence="1">PS312</strain>
    </source>
</reference>
<dbReference type="AlphaFoldDB" id="A0A2A6BRB1"/>
<dbReference type="Proteomes" id="UP000005239">
    <property type="component" value="Unassembled WGS sequence"/>
</dbReference>
<accession>A0A8R1Z0U2</accession>
<organism evidence="1 2">
    <name type="scientific">Pristionchus pacificus</name>
    <name type="common">Parasitic nematode worm</name>
    <dbReference type="NCBI Taxonomy" id="54126"/>
    <lineage>
        <taxon>Eukaryota</taxon>
        <taxon>Metazoa</taxon>
        <taxon>Ecdysozoa</taxon>
        <taxon>Nematoda</taxon>
        <taxon>Chromadorea</taxon>
        <taxon>Rhabditida</taxon>
        <taxon>Rhabditina</taxon>
        <taxon>Diplogasteromorpha</taxon>
        <taxon>Diplogasteroidea</taxon>
        <taxon>Neodiplogasteridae</taxon>
        <taxon>Pristionchus</taxon>
    </lineage>
</organism>
<name>A0A2A6BRB1_PRIPA</name>
<dbReference type="EnsemblMetazoa" id="PPA44335.1">
    <property type="protein sequence ID" value="PPA44335.1"/>
    <property type="gene ID" value="WBGene00282704"/>
</dbReference>
<sequence length="73" mass="7944">MVARGKDRGRTEEGMRLISTRKVLQWKGVPKGKGNANASLPVIKAPDEEEERDVASLYGMKGSGNSSEGRDIK</sequence>
<accession>A0A2A6BRB1</accession>
<evidence type="ECO:0000313" key="2">
    <source>
        <dbReference type="Proteomes" id="UP000005239"/>
    </source>
</evidence>
<protein>
    <submittedName>
        <fullName evidence="1">Uncharacterized protein</fullName>
    </submittedName>
</protein>
<keyword evidence="2" id="KW-1185">Reference proteome</keyword>
<reference evidence="2" key="1">
    <citation type="journal article" date="2008" name="Nat. Genet.">
        <title>The Pristionchus pacificus genome provides a unique perspective on nematode lifestyle and parasitism.</title>
        <authorList>
            <person name="Dieterich C."/>
            <person name="Clifton S.W."/>
            <person name="Schuster L.N."/>
            <person name="Chinwalla A."/>
            <person name="Delehaunty K."/>
            <person name="Dinkelacker I."/>
            <person name="Fulton L."/>
            <person name="Fulton R."/>
            <person name="Godfrey J."/>
            <person name="Minx P."/>
            <person name="Mitreva M."/>
            <person name="Roeseler W."/>
            <person name="Tian H."/>
            <person name="Witte H."/>
            <person name="Yang S.P."/>
            <person name="Wilson R.K."/>
            <person name="Sommer R.J."/>
        </authorList>
    </citation>
    <scope>NUCLEOTIDE SEQUENCE [LARGE SCALE GENOMIC DNA]</scope>
    <source>
        <strain evidence="2">PS312</strain>
    </source>
</reference>
<gene>
    <name evidence="1" type="primary">WBGene00282704</name>
</gene>
<evidence type="ECO:0000313" key="1">
    <source>
        <dbReference type="EnsemblMetazoa" id="PPA44335.1"/>
    </source>
</evidence>